<feature type="compositionally biased region" description="Basic residues" evidence="1">
    <location>
        <begin position="133"/>
        <end position="162"/>
    </location>
</feature>
<reference evidence="2 3" key="1">
    <citation type="submission" date="2019-10" db="EMBL/GenBank/DDBJ databases">
        <title>Nocardia macrotermitis sp. nov. and Nocardia aurantia sp. nov., isolated from the gut of fungus growing-termite Macrotermes natalensis.</title>
        <authorList>
            <person name="Benndorf R."/>
            <person name="Schwitalla J."/>
            <person name="Martin K."/>
            <person name="De Beer W."/>
            <person name="Kaster A.-K."/>
            <person name="Vollmers J."/>
            <person name="Poulsen M."/>
            <person name="Beemelmanns C."/>
        </authorList>
    </citation>
    <scope>NUCLEOTIDE SEQUENCE [LARGE SCALE GENOMIC DNA]</scope>
    <source>
        <strain evidence="2 3">RB56</strain>
    </source>
</reference>
<proteinExistence type="predicted"/>
<sequence>MFIEFCTGLLGDEERFTPAPADHSFTDPFPAADLDPRWVAPGRNPRNDVTGDGPGRLVLDAAPDESRWLLTFARDPYRTVTARLTLDRGTARLLLRMDADHWYRLTISPEAVEATIVIGPIRQAIARIERARPHRTGRRRGRRSRAHCRRTARPLRVHRGRRAASPVG</sequence>
<evidence type="ECO:0000313" key="2">
    <source>
        <dbReference type="EMBL" id="MQY26443.1"/>
    </source>
</evidence>
<comment type="caution">
    <text evidence="2">The sequence shown here is derived from an EMBL/GenBank/DDBJ whole genome shotgun (WGS) entry which is preliminary data.</text>
</comment>
<organism evidence="2 3">
    <name type="scientific">Nocardia aurantia</name>
    <dbReference type="NCBI Taxonomy" id="2585199"/>
    <lineage>
        <taxon>Bacteria</taxon>
        <taxon>Bacillati</taxon>
        <taxon>Actinomycetota</taxon>
        <taxon>Actinomycetes</taxon>
        <taxon>Mycobacteriales</taxon>
        <taxon>Nocardiaceae</taxon>
        <taxon>Nocardia</taxon>
    </lineage>
</organism>
<evidence type="ECO:0000313" key="3">
    <source>
        <dbReference type="Proteomes" id="UP000431401"/>
    </source>
</evidence>
<gene>
    <name evidence="2" type="ORF">NRB56_20100</name>
</gene>
<protein>
    <submittedName>
        <fullName evidence="2">Uncharacterized protein</fullName>
    </submittedName>
</protein>
<keyword evidence="3" id="KW-1185">Reference proteome</keyword>
<dbReference type="EMBL" id="WEGI01000004">
    <property type="protein sequence ID" value="MQY26443.1"/>
    <property type="molecule type" value="Genomic_DNA"/>
</dbReference>
<evidence type="ECO:0000256" key="1">
    <source>
        <dbReference type="SAM" id="MobiDB-lite"/>
    </source>
</evidence>
<name>A0A7K0DKY9_9NOCA</name>
<accession>A0A7K0DKY9</accession>
<dbReference type="AlphaFoldDB" id="A0A7K0DKY9"/>
<feature type="region of interest" description="Disordered" evidence="1">
    <location>
        <begin position="133"/>
        <end position="168"/>
    </location>
</feature>
<dbReference type="Proteomes" id="UP000431401">
    <property type="component" value="Unassembled WGS sequence"/>
</dbReference>